<feature type="domain" description="HTH merR-type" evidence="2">
    <location>
        <begin position="2"/>
        <end position="71"/>
    </location>
</feature>
<protein>
    <submittedName>
        <fullName evidence="3">Transcriptional regulator, MerR family protein</fullName>
    </submittedName>
</protein>
<reference evidence="3" key="1">
    <citation type="journal article" date="2014" name="Int. J. Syst. Evol. Microbiol.">
        <title>Complete genome sequence of Corynebacterium casei LMG S-19264T (=DSM 44701T), isolated from a smear-ripened cheese.</title>
        <authorList>
            <consortium name="US DOE Joint Genome Institute (JGI-PGF)"/>
            <person name="Walter F."/>
            <person name="Albersmeier A."/>
            <person name="Kalinowski J."/>
            <person name="Ruckert C."/>
        </authorList>
    </citation>
    <scope>NUCLEOTIDE SEQUENCE</scope>
    <source>
        <strain evidence="3">CGMCC 4.7430</strain>
    </source>
</reference>
<dbReference type="AlphaFoldDB" id="A0A918A5W9"/>
<evidence type="ECO:0000313" key="4">
    <source>
        <dbReference type="Proteomes" id="UP000660745"/>
    </source>
</evidence>
<evidence type="ECO:0000313" key="3">
    <source>
        <dbReference type="EMBL" id="GGP07740.1"/>
    </source>
</evidence>
<dbReference type="SUPFAM" id="SSF46955">
    <property type="entry name" value="Putative DNA-binding domain"/>
    <property type="match status" value="1"/>
</dbReference>
<keyword evidence="4" id="KW-1185">Reference proteome</keyword>
<gene>
    <name evidence="3" type="ORF">GCM10012278_36730</name>
</gene>
<sequence length="249" mass="27494">MAWSTRELADLAGTTVNTVRHYHERGLLEVPDRRMNGYKQYGVPHLIRLLQIRRLRDIGVPIAEIERLDSGVGTSPEVLAAIDANLIETIERSQRARAEIADMLQHGSITEVATGFARVAPRLSPSERSLTLIYSQLYQPEVMNDVSEMLDVDADAATVEFESLPADADEATRARLVEEFAETITKALANYPWIAAPETHLRRTPISTAVTMVETMHAIYNPAQLEVLVGATALARARADTDEVPGPRA</sequence>
<name>A0A918A5W9_9ACTN</name>
<comment type="caution">
    <text evidence="3">The sequence shown here is derived from an EMBL/GenBank/DDBJ whole genome shotgun (WGS) entry which is preliminary data.</text>
</comment>
<dbReference type="Pfam" id="PF13411">
    <property type="entry name" value="MerR_1"/>
    <property type="match status" value="1"/>
</dbReference>
<dbReference type="PANTHER" id="PTHR30204">
    <property type="entry name" value="REDOX-CYCLING DRUG-SENSING TRANSCRIPTIONAL ACTIVATOR SOXR"/>
    <property type="match status" value="1"/>
</dbReference>
<evidence type="ECO:0000259" key="2">
    <source>
        <dbReference type="PROSITE" id="PS50937"/>
    </source>
</evidence>
<dbReference type="CDD" id="cd00592">
    <property type="entry name" value="HTH_MerR-like"/>
    <property type="match status" value="1"/>
</dbReference>
<dbReference type="InterPro" id="IPR009061">
    <property type="entry name" value="DNA-bd_dom_put_sf"/>
</dbReference>
<keyword evidence="1" id="KW-0238">DNA-binding</keyword>
<dbReference type="Gene3D" id="1.10.1660.10">
    <property type="match status" value="1"/>
</dbReference>
<reference evidence="3" key="2">
    <citation type="submission" date="2020-09" db="EMBL/GenBank/DDBJ databases">
        <authorList>
            <person name="Sun Q."/>
            <person name="Zhou Y."/>
        </authorList>
    </citation>
    <scope>NUCLEOTIDE SEQUENCE</scope>
    <source>
        <strain evidence="3">CGMCC 4.7430</strain>
    </source>
</reference>
<dbReference type="InterPro" id="IPR047057">
    <property type="entry name" value="MerR_fam"/>
</dbReference>
<dbReference type="InterPro" id="IPR000551">
    <property type="entry name" value="MerR-type_HTH_dom"/>
</dbReference>
<dbReference type="Proteomes" id="UP000660745">
    <property type="component" value="Unassembled WGS sequence"/>
</dbReference>
<dbReference type="SMART" id="SM00422">
    <property type="entry name" value="HTH_MERR"/>
    <property type="match status" value="1"/>
</dbReference>
<dbReference type="PANTHER" id="PTHR30204:SF93">
    <property type="entry name" value="HTH MERR-TYPE DOMAIN-CONTAINING PROTEIN"/>
    <property type="match status" value="1"/>
</dbReference>
<evidence type="ECO:0000256" key="1">
    <source>
        <dbReference type="ARBA" id="ARBA00023125"/>
    </source>
</evidence>
<dbReference type="GO" id="GO:0003677">
    <property type="term" value="F:DNA binding"/>
    <property type="evidence" value="ECO:0007669"/>
    <property type="project" value="UniProtKB-KW"/>
</dbReference>
<dbReference type="EMBL" id="BMNK01000005">
    <property type="protein sequence ID" value="GGP07740.1"/>
    <property type="molecule type" value="Genomic_DNA"/>
</dbReference>
<dbReference type="RefSeq" id="WP_189139828.1">
    <property type="nucleotide sequence ID" value="NZ_BMNK01000005.1"/>
</dbReference>
<proteinExistence type="predicted"/>
<dbReference type="PROSITE" id="PS50937">
    <property type="entry name" value="HTH_MERR_2"/>
    <property type="match status" value="1"/>
</dbReference>
<dbReference type="PRINTS" id="PR00040">
    <property type="entry name" value="HTHMERR"/>
</dbReference>
<accession>A0A918A5W9</accession>
<dbReference type="GO" id="GO:0003700">
    <property type="term" value="F:DNA-binding transcription factor activity"/>
    <property type="evidence" value="ECO:0007669"/>
    <property type="project" value="InterPro"/>
</dbReference>
<organism evidence="3 4">
    <name type="scientific">Nonomuraea glycinis</name>
    <dbReference type="NCBI Taxonomy" id="2047744"/>
    <lineage>
        <taxon>Bacteria</taxon>
        <taxon>Bacillati</taxon>
        <taxon>Actinomycetota</taxon>
        <taxon>Actinomycetes</taxon>
        <taxon>Streptosporangiales</taxon>
        <taxon>Streptosporangiaceae</taxon>
        <taxon>Nonomuraea</taxon>
    </lineage>
</organism>